<dbReference type="Gene3D" id="3.30.1240.10">
    <property type="match status" value="1"/>
</dbReference>
<evidence type="ECO:0000313" key="1">
    <source>
        <dbReference type="EMBL" id="ASZ09454.1"/>
    </source>
</evidence>
<evidence type="ECO:0000313" key="2">
    <source>
        <dbReference type="Proteomes" id="UP000232229"/>
    </source>
</evidence>
<dbReference type="GO" id="GO:0016791">
    <property type="term" value="F:phosphatase activity"/>
    <property type="evidence" value="ECO:0007669"/>
    <property type="project" value="TreeGrafter"/>
</dbReference>
<dbReference type="AlphaFoldDB" id="A0A249SP54"/>
<dbReference type="RefSeq" id="WP_027875863.1">
    <property type="nucleotide sequence ID" value="NZ_CP023173.1"/>
</dbReference>
<dbReference type="InterPro" id="IPR006379">
    <property type="entry name" value="HAD-SF_hydro_IIB"/>
</dbReference>
<dbReference type="SUPFAM" id="SSF56784">
    <property type="entry name" value="HAD-like"/>
    <property type="match status" value="1"/>
</dbReference>
<organism evidence="1 2">
    <name type="scientific">Mesoplasma chauliocola</name>
    <dbReference type="NCBI Taxonomy" id="216427"/>
    <lineage>
        <taxon>Bacteria</taxon>
        <taxon>Bacillati</taxon>
        <taxon>Mycoplasmatota</taxon>
        <taxon>Mollicutes</taxon>
        <taxon>Entomoplasmatales</taxon>
        <taxon>Entomoplasmataceae</taxon>
        <taxon>Mesoplasma</taxon>
    </lineage>
</organism>
<sequence length="266" mass="31433">MKWLFTDFDGTLRNSKDELNRITKEDMEFVKKIQAEKGKIIVSTGRPFEHINEHIKNEYEDFEPDYYITNAGAAIFDNKGNKLFAEYLPDELTKEIINFAELNRKEIFSLVYSFDGEENFFYHDMWTKEMEKTFMGMTPQNKGLEYIKDKEMICFKMGCKLQTWENLKITLNNKGLKFSSVSNNLKEITFNEIHNFNVSKGNAIKKMIDIFNIDIKDIIVVGDDNNDLSMFEHFFENSYIVEQNHNLNFRDKARHTVKKLSDIKID</sequence>
<protein>
    <recommendedName>
        <fullName evidence="3">Cof-type HAD-IIB family hydrolase</fullName>
    </recommendedName>
</protein>
<dbReference type="STRING" id="1336232.GCA_000518825_00818"/>
<keyword evidence="2" id="KW-1185">Reference proteome</keyword>
<dbReference type="InterPro" id="IPR036412">
    <property type="entry name" value="HAD-like_sf"/>
</dbReference>
<reference evidence="1 2" key="1">
    <citation type="submission" date="2017-08" db="EMBL/GenBank/DDBJ databases">
        <title>Complete Genome Sequence of Mesoplasma chauliocola.</title>
        <authorList>
            <person name="Knight T.F.Jr."/>
            <person name="Citino T."/>
        </authorList>
    </citation>
    <scope>NUCLEOTIDE SEQUENCE [LARGE SCALE GENOMIC DNA]</scope>
    <source>
        <strain evidence="1 2">CHPA-2</strain>
    </source>
</reference>
<dbReference type="NCBIfam" id="TIGR01484">
    <property type="entry name" value="HAD-SF-IIB"/>
    <property type="match status" value="1"/>
</dbReference>
<accession>A0A249SP54</accession>
<name>A0A249SP54_9MOLU</name>
<dbReference type="GO" id="GO:0000287">
    <property type="term" value="F:magnesium ion binding"/>
    <property type="evidence" value="ECO:0007669"/>
    <property type="project" value="TreeGrafter"/>
</dbReference>
<dbReference type="EMBL" id="CP023173">
    <property type="protein sequence ID" value="ASZ09454.1"/>
    <property type="molecule type" value="Genomic_DNA"/>
</dbReference>
<dbReference type="Proteomes" id="UP000232229">
    <property type="component" value="Chromosome"/>
</dbReference>
<evidence type="ECO:0008006" key="3">
    <source>
        <dbReference type="Google" id="ProtNLM"/>
    </source>
</evidence>
<dbReference type="Pfam" id="PF08282">
    <property type="entry name" value="Hydrolase_3"/>
    <property type="match status" value="1"/>
</dbReference>
<dbReference type="PANTHER" id="PTHR10000:SF8">
    <property type="entry name" value="HAD SUPERFAMILY HYDROLASE-LIKE, TYPE 3"/>
    <property type="match status" value="1"/>
</dbReference>
<dbReference type="PANTHER" id="PTHR10000">
    <property type="entry name" value="PHOSPHOSERINE PHOSPHATASE"/>
    <property type="match status" value="1"/>
</dbReference>
<dbReference type="InterPro" id="IPR023214">
    <property type="entry name" value="HAD_sf"/>
</dbReference>
<dbReference type="Gene3D" id="3.40.50.1000">
    <property type="entry name" value="HAD superfamily/HAD-like"/>
    <property type="match status" value="1"/>
</dbReference>
<dbReference type="GO" id="GO:0005829">
    <property type="term" value="C:cytosol"/>
    <property type="evidence" value="ECO:0007669"/>
    <property type="project" value="TreeGrafter"/>
</dbReference>
<gene>
    <name evidence="1" type="ORF">CK556_03830</name>
</gene>
<dbReference type="KEGG" id="mchc:CK556_03830"/>
<proteinExistence type="predicted"/>